<comment type="caution">
    <text evidence="1">The sequence shown here is derived from an EMBL/GenBank/DDBJ whole genome shotgun (WGS) entry which is preliminary data.</text>
</comment>
<dbReference type="Proteomes" id="UP000625711">
    <property type="component" value="Unassembled WGS sequence"/>
</dbReference>
<sequence length="137" mass="15395">MVTPLLPIPRSAFGAQFRPDCPAIGKRRGPLRHAPLQGGVETGPRLCDERSRLVRARPRSISGSCTTAATLRSWSSLDQFWQPAFVFSYSFVFITYDELSSFDRFLNAPRSYMSSPRVALRRRIEGARTKKRSSLGS</sequence>
<accession>A0A834IQV0</accession>
<dbReference type="AlphaFoldDB" id="A0A834IQV0"/>
<evidence type="ECO:0000313" key="1">
    <source>
        <dbReference type="EMBL" id="KAF7284301.1"/>
    </source>
</evidence>
<dbReference type="EMBL" id="JAACXV010000079">
    <property type="protein sequence ID" value="KAF7284301.1"/>
    <property type="molecule type" value="Genomic_DNA"/>
</dbReference>
<gene>
    <name evidence="1" type="ORF">GWI33_022287</name>
</gene>
<organism evidence="1 2">
    <name type="scientific">Rhynchophorus ferrugineus</name>
    <name type="common">Red palm weevil</name>
    <name type="synonym">Curculio ferrugineus</name>
    <dbReference type="NCBI Taxonomy" id="354439"/>
    <lineage>
        <taxon>Eukaryota</taxon>
        <taxon>Metazoa</taxon>
        <taxon>Ecdysozoa</taxon>
        <taxon>Arthropoda</taxon>
        <taxon>Hexapoda</taxon>
        <taxon>Insecta</taxon>
        <taxon>Pterygota</taxon>
        <taxon>Neoptera</taxon>
        <taxon>Endopterygota</taxon>
        <taxon>Coleoptera</taxon>
        <taxon>Polyphaga</taxon>
        <taxon>Cucujiformia</taxon>
        <taxon>Curculionidae</taxon>
        <taxon>Dryophthorinae</taxon>
        <taxon>Rhynchophorus</taxon>
    </lineage>
</organism>
<proteinExistence type="predicted"/>
<evidence type="ECO:0000313" key="2">
    <source>
        <dbReference type="Proteomes" id="UP000625711"/>
    </source>
</evidence>
<protein>
    <submittedName>
        <fullName evidence="1">Uncharacterized protein</fullName>
    </submittedName>
</protein>
<reference evidence="1" key="1">
    <citation type="submission" date="2020-08" db="EMBL/GenBank/DDBJ databases">
        <title>Genome sequencing and assembly of the red palm weevil Rhynchophorus ferrugineus.</title>
        <authorList>
            <person name="Dias G.B."/>
            <person name="Bergman C.M."/>
            <person name="Manee M."/>
        </authorList>
    </citation>
    <scope>NUCLEOTIDE SEQUENCE</scope>
    <source>
        <strain evidence="1">AA-2017</strain>
        <tissue evidence="1">Whole larva</tissue>
    </source>
</reference>
<keyword evidence="2" id="KW-1185">Reference proteome</keyword>
<name>A0A834IQV0_RHYFE</name>